<keyword evidence="3" id="KW-1185">Reference proteome</keyword>
<comment type="caution">
    <text evidence="2">The sequence shown here is derived from an EMBL/GenBank/DDBJ whole genome shotgun (WGS) entry which is preliminary data.</text>
</comment>
<reference evidence="2" key="2">
    <citation type="submission" date="2020-11" db="EMBL/GenBank/DDBJ databases">
        <authorList>
            <person name="McCartney M.A."/>
            <person name="Auch B."/>
            <person name="Kono T."/>
            <person name="Mallez S."/>
            <person name="Becker A."/>
            <person name="Gohl D.M."/>
            <person name="Silverstein K.A.T."/>
            <person name="Koren S."/>
            <person name="Bechman K.B."/>
            <person name="Herman A."/>
            <person name="Abrahante J.E."/>
            <person name="Garbe J."/>
        </authorList>
    </citation>
    <scope>NUCLEOTIDE SEQUENCE</scope>
    <source>
        <strain evidence="2">Duluth1</strain>
        <tissue evidence="2">Whole animal</tissue>
    </source>
</reference>
<evidence type="ECO:0000313" key="3">
    <source>
        <dbReference type="Proteomes" id="UP000828390"/>
    </source>
</evidence>
<dbReference type="Gene3D" id="3.40.50.300">
    <property type="entry name" value="P-loop containing nucleotide triphosphate hydrolases"/>
    <property type="match status" value="1"/>
</dbReference>
<proteinExistence type="predicted"/>
<feature type="domain" description="Dynamin N-terminal" evidence="1">
    <location>
        <begin position="133"/>
        <end position="274"/>
    </location>
</feature>
<dbReference type="EMBL" id="JAIWYP010000011">
    <property type="protein sequence ID" value="KAH3734339.1"/>
    <property type="molecule type" value="Genomic_DNA"/>
</dbReference>
<dbReference type="PANTHER" id="PTHR26392">
    <property type="entry name" value="MITOGEN-ACTIVATED PROTEIN KINASE KINASE KINASE 7-RELATED"/>
    <property type="match status" value="1"/>
</dbReference>
<dbReference type="Pfam" id="PF00350">
    <property type="entry name" value="Dynamin_N"/>
    <property type="match status" value="1"/>
</dbReference>
<gene>
    <name evidence="2" type="ORF">DPMN_040778</name>
</gene>
<evidence type="ECO:0000259" key="1">
    <source>
        <dbReference type="Pfam" id="PF00350"/>
    </source>
</evidence>
<accession>A0A9D4CXD0</accession>
<dbReference type="OrthoDB" id="5981483at2759"/>
<name>A0A9D4CXD0_DREPO</name>
<evidence type="ECO:0000313" key="2">
    <source>
        <dbReference type="EMBL" id="KAH3734339.1"/>
    </source>
</evidence>
<dbReference type="PANTHER" id="PTHR26392:SF92">
    <property type="entry name" value="PROTEIN KINASE DOMAIN-CONTAINING PROTEIN"/>
    <property type="match status" value="1"/>
</dbReference>
<dbReference type="AlphaFoldDB" id="A0A9D4CXD0"/>
<protein>
    <recommendedName>
        <fullName evidence="1">Dynamin N-terminal domain-containing protein</fullName>
    </recommendedName>
</protein>
<sequence>MEYFCVRDESDVDKMDIDEAFNWLDDKQIKHKLHSLEEMKQLIRVTRRSTERKPSEGEELSQSSMADIKEVLSNDNDLRKRVGSVYDELLDTIKTQPNWIYLYKYLSTWCGCDEIVSKLNEHKDELQRKDCPIVIAGETSAGKSCFLNLLLGEDVLPVSLLCATSIICVIHPISDGEAPYFTVDGQLKPVNSNDELIEKLKLILTARTEAETFKQADVYLHVPLVGENKHIVFVDTPGVGESEQMSDKVFEYLPNAAAFIYLLNSANAGGVQEDKLIQIFKKVQDLDQSSCLFSFDPTCTMLVCNKWDVIEERSKERRERKREFGMIHY</sequence>
<reference evidence="2" key="1">
    <citation type="journal article" date="2019" name="bioRxiv">
        <title>The Genome of the Zebra Mussel, Dreissena polymorpha: A Resource for Invasive Species Research.</title>
        <authorList>
            <person name="McCartney M.A."/>
            <person name="Auch B."/>
            <person name="Kono T."/>
            <person name="Mallez S."/>
            <person name="Zhang Y."/>
            <person name="Obille A."/>
            <person name="Becker A."/>
            <person name="Abrahante J.E."/>
            <person name="Garbe J."/>
            <person name="Badalamenti J.P."/>
            <person name="Herman A."/>
            <person name="Mangelson H."/>
            <person name="Liachko I."/>
            <person name="Sullivan S."/>
            <person name="Sone E.D."/>
            <person name="Koren S."/>
            <person name="Silverstein K.A.T."/>
            <person name="Beckman K.B."/>
            <person name="Gohl D.M."/>
        </authorList>
    </citation>
    <scope>NUCLEOTIDE SEQUENCE</scope>
    <source>
        <strain evidence="2">Duluth1</strain>
        <tissue evidence="2">Whole animal</tissue>
    </source>
</reference>
<dbReference type="InterPro" id="IPR045063">
    <property type="entry name" value="Dynamin_N"/>
</dbReference>
<dbReference type="SUPFAM" id="SSF52540">
    <property type="entry name" value="P-loop containing nucleoside triphosphate hydrolases"/>
    <property type="match status" value="1"/>
</dbReference>
<organism evidence="2 3">
    <name type="scientific">Dreissena polymorpha</name>
    <name type="common">Zebra mussel</name>
    <name type="synonym">Mytilus polymorpha</name>
    <dbReference type="NCBI Taxonomy" id="45954"/>
    <lineage>
        <taxon>Eukaryota</taxon>
        <taxon>Metazoa</taxon>
        <taxon>Spiralia</taxon>
        <taxon>Lophotrochozoa</taxon>
        <taxon>Mollusca</taxon>
        <taxon>Bivalvia</taxon>
        <taxon>Autobranchia</taxon>
        <taxon>Heteroconchia</taxon>
        <taxon>Euheterodonta</taxon>
        <taxon>Imparidentia</taxon>
        <taxon>Neoheterodontei</taxon>
        <taxon>Myida</taxon>
        <taxon>Dreissenoidea</taxon>
        <taxon>Dreissenidae</taxon>
        <taxon>Dreissena</taxon>
    </lineage>
</organism>
<dbReference type="InterPro" id="IPR027417">
    <property type="entry name" value="P-loop_NTPase"/>
</dbReference>
<dbReference type="Proteomes" id="UP000828390">
    <property type="component" value="Unassembled WGS sequence"/>
</dbReference>